<evidence type="ECO:0000259" key="8">
    <source>
        <dbReference type="PROSITE" id="PS50110"/>
    </source>
</evidence>
<protein>
    <submittedName>
        <fullName evidence="10">DNA-binding response regulator</fullName>
    </submittedName>
</protein>
<evidence type="ECO:0000256" key="3">
    <source>
        <dbReference type="ARBA" id="ARBA00023015"/>
    </source>
</evidence>
<dbReference type="FunFam" id="1.10.10.10:FF:000005">
    <property type="entry name" value="Two-component system response regulator"/>
    <property type="match status" value="1"/>
</dbReference>
<dbReference type="GO" id="GO:0005829">
    <property type="term" value="C:cytosol"/>
    <property type="evidence" value="ECO:0007669"/>
    <property type="project" value="TreeGrafter"/>
</dbReference>
<dbReference type="SMART" id="SM00862">
    <property type="entry name" value="Trans_reg_C"/>
    <property type="match status" value="1"/>
</dbReference>
<dbReference type="InterPro" id="IPR001867">
    <property type="entry name" value="OmpR/PhoB-type_DNA-bd"/>
</dbReference>
<dbReference type="InterPro" id="IPR001789">
    <property type="entry name" value="Sig_transdc_resp-reg_receiver"/>
</dbReference>
<keyword evidence="1 6" id="KW-0597">Phosphoprotein</keyword>
<dbReference type="Pfam" id="PF00486">
    <property type="entry name" value="Trans_reg_C"/>
    <property type="match status" value="1"/>
</dbReference>
<evidence type="ECO:0000256" key="5">
    <source>
        <dbReference type="ARBA" id="ARBA00023163"/>
    </source>
</evidence>
<proteinExistence type="predicted"/>
<dbReference type="GO" id="GO:0000156">
    <property type="term" value="F:phosphorelay response regulator activity"/>
    <property type="evidence" value="ECO:0007669"/>
    <property type="project" value="TreeGrafter"/>
</dbReference>
<dbReference type="InterPro" id="IPR036388">
    <property type="entry name" value="WH-like_DNA-bd_sf"/>
</dbReference>
<keyword evidence="3" id="KW-0805">Transcription regulation</keyword>
<evidence type="ECO:0000256" key="6">
    <source>
        <dbReference type="PROSITE-ProRule" id="PRU00169"/>
    </source>
</evidence>
<keyword evidence="2" id="KW-0902">Two-component regulatory system</keyword>
<evidence type="ECO:0000256" key="7">
    <source>
        <dbReference type="PROSITE-ProRule" id="PRU01091"/>
    </source>
</evidence>
<feature type="domain" description="OmpR/PhoB-type" evidence="9">
    <location>
        <begin position="124"/>
        <end position="222"/>
    </location>
</feature>
<dbReference type="CDD" id="cd00383">
    <property type="entry name" value="trans_reg_C"/>
    <property type="match status" value="1"/>
</dbReference>
<dbReference type="Gene3D" id="3.40.50.2300">
    <property type="match status" value="1"/>
</dbReference>
<evidence type="ECO:0000256" key="2">
    <source>
        <dbReference type="ARBA" id="ARBA00023012"/>
    </source>
</evidence>
<sequence>MKILIVEDERKLAGYMEKGLKQAGYLTTVCHDGAAALEQAAIEEFDLILLDLMLPSTNGFEVLKNLRAFNINVPVIIVSALSDTRQIVEGLDLGAVDYIKKPFDWEELLARIRTVQRIAGNTKNSTLMIDDLCIDFAARKVLRGDKEINLTTKEYLLLECLAKNANRVLSKNQLLENAWEMNFDPESNIIEVYMHQLRKKIDKDFDNPIIKTVVGAGYMLKGDKKSM</sequence>
<name>A0A3E1NSM6_9BACT</name>
<dbReference type="GO" id="GO:0000976">
    <property type="term" value="F:transcription cis-regulatory region binding"/>
    <property type="evidence" value="ECO:0007669"/>
    <property type="project" value="TreeGrafter"/>
</dbReference>
<reference evidence="10 11" key="1">
    <citation type="submission" date="2018-08" db="EMBL/GenBank/DDBJ databases">
        <title>Chitinophaga sp. K20C18050901, a novel bacterium isolated from forest soil.</title>
        <authorList>
            <person name="Wang C."/>
        </authorList>
    </citation>
    <scope>NUCLEOTIDE SEQUENCE [LARGE SCALE GENOMIC DNA]</scope>
    <source>
        <strain evidence="10 11">K20C18050901</strain>
    </source>
</reference>
<comment type="caution">
    <text evidence="10">The sequence shown here is derived from an EMBL/GenBank/DDBJ whole genome shotgun (WGS) entry which is preliminary data.</text>
</comment>
<dbReference type="GO" id="GO:0006355">
    <property type="term" value="P:regulation of DNA-templated transcription"/>
    <property type="evidence" value="ECO:0007669"/>
    <property type="project" value="InterPro"/>
</dbReference>
<dbReference type="RefSeq" id="WP_116857456.1">
    <property type="nucleotide sequence ID" value="NZ_QTJV01000018.1"/>
</dbReference>
<dbReference type="Gene3D" id="1.10.10.10">
    <property type="entry name" value="Winged helix-like DNA-binding domain superfamily/Winged helix DNA-binding domain"/>
    <property type="match status" value="1"/>
</dbReference>
<evidence type="ECO:0000256" key="1">
    <source>
        <dbReference type="ARBA" id="ARBA00022553"/>
    </source>
</evidence>
<dbReference type="GO" id="GO:0032993">
    <property type="term" value="C:protein-DNA complex"/>
    <property type="evidence" value="ECO:0007669"/>
    <property type="project" value="TreeGrafter"/>
</dbReference>
<dbReference type="EMBL" id="QTJV01000018">
    <property type="protein sequence ID" value="RFM30912.1"/>
    <property type="molecule type" value="Genomic_DNA"/>
</dbReference>
<dbReference type="InterPro" id="IPR011006">
    <property type="entry name" value="CheY-like_superfamily"/>
</dbReference>
<dbReference type="InterPro" id="IPR039420">
    <property type="entry name" value="WalR-like"/>
</dbReference>
<dbReference type="PROSITE" id="PS51755">
    <property type="entry name" value="OMPR_PHOB"/>
    <property type="match status" value="1"/>
</dbReference>
<dbReference type="AlphaFoldDB" id="A0A3E1NSM6"/>
<evidence type="ECO:0000259" key="9">
    <source>
        <dbReference type="PROSITE" id="PS51755"/>
    </source>
</evidence>
<gene>
    <name evidence="10" type="ORF">DXN04_31775</name>
</gene>
<dbReference type="OrthoDB" id="9789181at2"/>
<keyword evidence="4 7" id="KW-0238">DNA-binding</keyword>
<organism evidence="10 11">
    <name type="scientific">Chitinophaga silvisoli</name>
    <dbReference type="NCBI Taxonomy" id="2291814"/>
    <lineage>
        <taxon>Bacteria</taxon>
        <taxon>Pseudomonadati</taxon>
        <taxon>Bacteroidota</taxon>
        <taxon>Chitinophagia</taxon>
        <taxon>Chitinophagales</taxon>
        <taxon>Chitinophagaceae</taxon>
        <taxon>Chitinophaga</taxon>
    </lineage>
</organism>
<dbReference type="SMART" id="SM00448">
    <property type="entry name" value="REC"/>
    <property type="match status" value="1"/>
</dbReference>
<evidence type="ECO:0000256" key="4">
    <source>
        <dbReference type="ARBA" id="ARBA00023125"/>
    </source>
</evidence>
<accession>A0A3E1NSM6</accession>
<dbReference type="SUPFAM" id="SSF52172">
    <property type="entry name" value="CheY-like"/>
    <property type="match status" value="1"/>
</dbReference>
<evidence type="ECO:0000313" key="10">
    <source>
        <dbReference type="EMBL" id="RFM30912.1"/>
    </source>
</evidence>
<dbReference type="Pfam" id="PF00072">
    <property type="entry name" value="Response_reg"/>
    <property type="match status" value="1"/>
</dbReference>
<dbReference type="Proteomes" id="UP000261174">
    <property type="component" value="Unassembled WGS sequence"/>
</dbReference>
<keyword evidence="5" id="KW-0804">Transcription</keyword>
<feature type="domain" description="Response regulatory" evidence="8">
    <location>
        <begin position="2"/>
        <end position="116"/>
    </location>
</feature>
<dbReference type="PANTHER" id="PTHR48111:SF22">
    <property type="entry name" value="REGULATOR OF RPOS"/>
    <property type="match status" value="1"/>
</dbReference>
<feature type="modified residue" description="4-aspartylphosphate" evidence="6">
    <location>
        <position position="51"/>
    </location>
</feature>
<keyword evidence="11" id="KW-1185">Reference proteome</keyword>
<dbReference type="PANTHER" id="PTHR48111">
    <property type="entry name" value="REGULATOR OF RPOS"/>
    <property type="match status" value="1"/>
</dbReference>
<evidence type="ECO:0000313" key="11">
    <source>
        <dbReference type="Proteomes" id="UP000261174"/>
    </source>
</evidence>
<feature type="DNA-binding region" description="OmpR/PhoB-type" evidence="7">
    <location>
        <begin position="124"/>
        <end position="222"/>
    </location>
</feature>
<dbReference type="PROSITE" id="PS50110">
    <property type="entry name" value="RESPONSE_REGULATORY"/>
    <property type="match status" value="1"/>
</dbReference>